<evidence type="ECO:0000313" key="15">
    <source>
        <dbReference type="WBParaSite" id="Gr19_v10_g10864.t1"/>
    </source>
</evidence>
<dbReference type="InterPro" id="IPR038888">
    <property type="entry name" value="CFAP36"/>
</dbReference>
<dbReference type="PANTHER" id="PTHR21532">
    <property type="entry name" value="PHOSPHODIESTERASE HL"/>
    <property type="match status" value="1"/>
</dbReference>
<evidence type="ECO:0000259" key="13">
    <source>
        <dbReference type="Pfam" id="PF11527"/>
    </source>
</evidence>
<evidence type="ECO:0000256" key="6">
    <source>
        <dbReference type="ARBA" id="ARBA00023054"/>
    </source>
</evidence>
<accession>A0A914GSP5</accession>
<dbReference type="GO" id="GO:0005930">
    <property type="term" value="C:axoneme"/>
    <property type="evidence" value="ECO:0007669"/>
    <property type="project" value="TreeGrafter"/>
</dbReference>
<keyword evidence="5" id="KW-0963">Cytoplasm</keyword>
<sequence>MNGFLLTFSSFAICIGHTISPIGILNEFQFCRTPSTIYPIINAILAPGLWQIPISEFIEQHSIVFDRDSNVVSVPSSADSHQSLYAEFQRIVRDLLEAHCLDVGTTHDQLMEALKSTEQTKELSPKERLLLEPIVAAQDFDVFVPMMMRKNIELQLQALKMIEHMNGLLPNSLKLGQEEAAMWNELGDVDETDRFIMISVLKESREEWERDQRLRQELLAQMEAALHESLRDKPALEEMRRREQTLLEQALNKSAYSFKLLNLNNEEAEKLPGTSAEMEPTEKSQRKEESKDVQKSGDLAYRSLLKEREAIPEGQLNDRRQYLREQRDKLLKKKSKEREKQFIEAAKQVNDSRPQTAKAARELMEQKSEVEEVRRRIAAKIKAEVMGGAKSN</sequence>
<organism evidence="14 15">
    <name type="scientific">Globodera rostochiensis</name>
    <name type="common">Golden nematode worm</name>
    <name type="synonym">Heterodera rostochiensis</name>
    <dbReference type="NCBI Taxonomy" id="31243"/>
    <lineage>
        <taxon>Eukaryota</taxon>
        <taxon>Metazoa</taxon>
        <taxon>Ecdysozoa</taxon>
        <taxon>Nematoda</taxon>
        <taxon>Chromadorea</taxon>
        <taxon>Rhabditida</taxon>
        <taxon>Tylenchina</taxon>
        <taxon>Tylenchomorpha</taxon>
        <taxon>Tylenchoidea</taxon>
        <taxon>Heteroderidae</taxon>
        <taxon>Heteroderinae</taxon>
        <taxon>Globodera</taxon>
    </lineage>
</organism>
<keyword evidence="8" id="KW-0966">Cell projection</keyword>
<dbReference type="Proteomes" id="UP000887572">
    <property type="component" value="Unplaced"/>
</dbReference>
<reference evidence="15" key="1">
    <citation type="submission" date="2022-11" db="UniProtKB">
        <authorList>
            <consortium name="WormBaseParasite"/>
        </authorList>
    </citation>
    <scope>IDENTIFICATION</scope>
</reference>
<evidence type="ECO:0000256" key="7">
    <source>
        <dbReference type="ARBA" id="ARBA00023069"/>
    </source>
</evidence>
<evidence type="ECO:0000313" key="14">
    <source>
        <dbReference type="Proteomes" id="UP000887572"/>
    </source>
</evidence>
<protein>
    <recommendedName>
        <fullName evidence="4">Cilia- and flagella-associated protein 36</fullName>
    </recommendedName>
    <alternativeName>
        <fullName evidence="9">Coiled-coil domain-containing protein 104</fullName>
    </alternativeName>
</protein>
<dbReference type="Pfam" id="PF11527">
    <property type="entry name" value="ARL2_Bind_BART"/>
    <property type="match status" value="1"/>
</dbReference>
<keyword evidence="7" id="KW-0969">Cilium</keyword>
<comment type="subcellular location">
    <subcellularLocation>
        <location evidence="1">Cell projection</location>
        <location evidence="1">Cilium</location>
    </subcellularLocation>
    <subcellularLocation>
        <location evidence="2">Cytoplasm</location>
    </subcellularLocation>
</comment>
<dbReference type="InterPro" id="IPR042541">
    <property type="entry name" value="BART_sf"/>
</dbReference>
<evidence type="ECO:0000256" key="12">
    <source>
        <dbReference type="SAM" id="SignalP"/>
    </source>
</evidence>
<keyword evidence="12" id="KW-0732">Signal</keyword>
<evidence type="ECO:0000256" key="8">
    <source>
        <dbReference type="ARBA" id="ARBA00023273"/>
    </source>
</evidence>
<dbReference type="WBParaSite" id="Gr19_v10_g10864.t1">
    <property type="protein sequence ID" value="Gr19_v10_g10864.t1"/>
    <property type="gene ID" value="Gr19_v10_g10864"/>
</dbReference>
<dbReference type="AlphaFoldDB" id="A0A914GSP5"/>
<evidence type="ECO:0000256" key="5">
    <source>
        <dbReference type="ARBA" id="ARBA00022490"/>
    </source>
</evidence>
<evidence type="ECO:0000256" key="3">
    <source>
        <dbReference type="ARBA" id="ARBA00007460"/>
    </source>
</evidence>
<evidence type="ECO:0000256" key="4">
    <source>
        <dbReference type="ARBA" id="ARBA00021815"/>
    </source>
</evidence>
<proteinExistence type="inferred from homology"/>
<feature type="chain" id="PRO_5037195074" description="Cilia- and flagella-associated protein 36" evidence="12">
    <location>
        <begin position="17"/>
        <end position="392"/>
    </location>
</feature>
<feature type="coiled-coil region" evidence="10">
    <location>
        <begin position="356"/>
        <end position="383"/>
    </location>
</feature>
<dbReference type="Gene3D" id="1.20.1520.10">
    <property type="entry name" value="ADP-ribosylation factor-like 2-binding protein, domain"/>
    <property type="match status" value="1"/>
</dbReference>
<dbReference type="GO" id="GO:0097546">
    <property type="term" value="C:ciliary base"/>
    <property type="evidence" value="ECO:0007669"/>
    <property type="project" value="TreeGrafter"/>
</dbReference>
<feature type="signal peptide" evidence="12">
    <location>
        <begin position="1"/>
        <end position="16"/>
    </location>
</feature>
<dbReference type="PANTHER" id="PTHR21532:SF0">
    <property type="entry name" value="CILIA- AND FLAGELLA-ASSOCIATED PROTEIN 36"/>
    <property type="match status" value="1"/>
</dbReference>
<dbReference type="InterPro" id="IPR023379">
    <property type="entry name" value="BART_dom"/>
</dbReference>
<comment type="similarity">
    <text evidence="3">Belongs to the CFAP36 family.</text>
</comment>
<name>A0A914GSP5_GLORO</name>
<keyword evidence="6 10" id="KW-0175">Coiled coil</keyword>
<evidence type="ECO:0000256" key="10">
    <source>
        <dbReference type="SAM" id="Coils"/>
    </source>
</evidence>
<feature type="region of interest" description="Disordered" evidence="11">
    <location>
        <begin position="269"/>
        <end position="297"/>
    </location>
</feature>
<evidence type="ECO:0000256" key="1">
    <source>
        <dbReference type="ARBA" id="ARBA00004138"/>
    </source>
</evidence>
<feature type="compositionally biased region" description="Basic and acidic residues" evidence="11">
    <location>
        <begin position="280"/>
        <end position="295"/>
    </location>
</feature>
<evidence type="ECO:0000256" key="2">
    <source>
        <dbReference type="ARBA" id="ARBA00004496"/>
    </source>
</evidence>
<keyword evidence="14" id="KW-1185">Reference proteome</keyword>
<evidence type="ECO:0000256" key="11">
    <source>
        <dbReference type="SAM" id="MobiDB-lite"/>
    </source>
</evidence>
<feature type="domain" description="BART" evidence="13">
    <location>
        <begin position="37"/>
        <end position="155"/>
    </location>
</feature>
<evidence type="ECO:0000256" key="9">
    <source>
        <dbReference type="ARBA" id="ARBA00031593"/>
    </source>
</evidence>